<dbReference type="Proteomes" id="UP000631114">
    <property type="component" value="Unassembled WGS sequence"/>
</dbReference>
<reference evidence="1 2" key="1">
    <citation type="submission" date="2020-10" db="EMBL/GenBank/DDBJ databases">
        <title>The Coptis chinensis genome and diversification of protoberbering-type alkaloids.</title>
        <authorList>
            <person name="Wang B."/>
            <person name="Shu S."/>
            <person name="Song C."/>
            <person name="Liu Y."/>
        </authorList>
    </citation>
    <scope>NUCLEOTIDE SEQUENCE [LARGE SCALE GENOMIC DNA]</scope>
    <source>
        <strain evidence="1">HL-2020</strain>
        <tissue evidence="1">Leaf</tissue>
    </source>
</reference>
<gene>
    <name evidence="1" type="ORF">IFM89_031530</name>
</gene>
<organism evidence="1 2">
    <name type="scientific">Coptis chinensis</name>
    <dbReference type="NCBI Taxonomy" id="261450"/>
    <lineage>
        <taxon>Eukaryota</taxon>
        <taxon>Viridiplantae</taxon>
        <taxon>Streptophyta</taxon>
        <taxon>Embryophyta</taxon>
        <taxon>Tracheophyta</taxon>
        <taxon>Spermatophyta</taxon>
        <taxon>Magnoliopsida</taxon>
        <taxon>Ranunculales</taxon>
        <taxon>Ranunculaceae</taxon>
        <taxon>Coptidoideae</taxon>
        <taxon>Coptis</taxon>
    </lineage>
</organism>
<dbReference type="EMBL" id="JADFTS010000003">
    <property type="protein sequence ID" value="KAF9616666.1"/>
    <property type="molecule type" value="Genomic_DNA"/>
</dbReference>
<dbReference type="OrthoDB" id="1917254at2759"/>
<evidence type="ECO:0000313" key="1">
    <source>
        <dbReference type="EMBL" id="KAF9616666.1"/>
    </source>
</evidence>
<keyword evidence="2" id="KW-1185">Reference proteome</keyword>
<name>A0A835IF46_9MAGN</name>
<dbReference type="AlphaFoldDB" id="A0A835IF46"/>
<comment type="caution">
    <text evidence="1">The sequence shown here is derived from an EMBL/GenBank/DDBJ whole genome shotgun (WGS) entry which is preliminary data.</text>
</comment>
<accession>A0A835IF46</accession>
<protein>
    <submittedName>
        <fullName evidence="1">Uncharacterized protein</fullName>
    </submittedName>
</protein>
<proteinExistence type="predicted"/>
<dbReference type="PANTHER" id="PTHR33384:SF40">
    <property type="match status" value="1"/>
</dbReference>
<sequence length="109" mass="12628">METLEVSSRMHQKSLFDEIKELRKLRTAAMMEKCMVKNEIVVCPKPRRRDLRQCWEQVDVKVGSELSDIIMNKASPPYYSGSPPVRANNPLIQDVRFHKQSVQQTPSLV</sequence>
<evidence type="ECO:0000313" key="2">
    <source>
        <dbReference type="Proteomes" id="UP000631114"/>
    </source>
</evidence>
<dbReference type="PANTHER" id="PTHR33384">
    <property type="entry name" value="EXPRESSED PROTEIN"/>
    <property type="match status" value="1"/>
</dbReference>